<evidence type="ECO:0000313" key="1">
    <source>
        <dbReference type="EMBL" id="GBO12121.1"/>
    </source>
</evidence>
<proteinExistence type="predicted"/>
<organism evidence="1 2">
    <name type="scientific">Araneus ventricosus</name>
    <name type="common">Orbweaver spider</name>
    <name type="synonym">Epeira ventricosa</name>
    <dbReference type="NCBI Taxonomy" id="182803"/>
    <lineage>
        <taxon>Eukaryota</taxon>
        <taxon>Metazoa</taxon>
        <taxon>Ecdysozoa</taxon>
        <taxon>Arthropoda</taxon>
        <taxon>Chelicerata</taxon>
        <taxon>Arachnida</taxon>
        <taxon>Araneae</taxon>
        <taxon>Araneomorphae</taxon>
        <taxon>Entelegynae</taxon>
        <taxon>Araneoidea</taxon>
        <taxon>Araneidae</taxon>
        <taxon>Araneus</taxon>
    </lineage>
</organism>
<comment type="caution">
    <text evidence="1">The sequence shown here is derived from an EMBL/GenBank/DDBJ whole genome shotgun (WGS) entry which is preliminary data.</text>
</comment>
<dbReference type="OrthoDB" id="6158719at2759"/>
<keyword evidence="2" id="KW-1185">Reference proteome</keyword>
<gene>
    <name evidence="1" type="ORF">AVEN_194673_1</name>
</gene>
<dbReference type="InterPro" id="IPR038377">
    <property type="entry name" value="Na/Glc_symporter_sf"/>
</dbReference>
<feature type="non-terminal residue" evidence="1">
    <location>
        <position position="106"/>
    </location>
</feature>
<name>A0A4Y2UJ08_ARAVE</name>
<evidence type="ECO:0000313" key="2">
    <source>
        <dbReference type="Proteomes" id="UP000499080"/>
    </source>
</evidence>
<accession>A0A4Y2UJ08</accession>
<dbReference type="Proteomes" id="UP000499080">
    <property type="component" value="Unassembled WGS sequence"/>
</dbReference>
<dbReference type="EMBL" id="BGPR01036775">
    <property type="protein sequence ID" value="GBO12121.1"/>
    <property type="molecule type" value="Genomic_DNA"/>
</dbReference>
<dbReference type="Gene3D" id="1.20.1730.10">
    <property type="entry name" value="Sodium/glucose cotransporter"/>
    <property type="match status" value="1"/>
</dbReference>
<reference evidence="1 2" key="1">
    <citation type="journal article" date="2019" name="Sci. Rep.">
        <title>Orb-weaving spider Araneus ventricosus genome elucidates the spidroin gene catalogue.</title>
        <authorList>
            <person name="Kono N."/>
            <person name="Nakamura H."/>
            <person name="Ohtoshi R."/>
            <person name="Moran D.A.P."/>
            <person name="Shinohara A."/>
            <person name="Yoshida Y."/>
            <person name="Fujiwara M."/>
            <person name="Mori M."/>
            <person name="Tomita M."/>
            <person name="Arakawa K."/>
        </authorList>
    </citation>
    <scope>NUCLEOTIDE SEQUENCE [LARGE SCALE GENOMIC DNA]</scope>
</reference>
<protein>
    <submittedName>
        <fullName evidence="1">Uncharacterized protein</fullName>
    </submittedName>
</protein>
<dbReference type="AlphaFoldDB" id="A0A4Y2UJ08"/>
<sequence>MIEATPQHLLDCVALVYDDLLKRPEFMLEFKNRHNEVRSTSPLLHCNKTALDAWISWPLHSWNSASLSTISSALNSFSMVTVVDFIQPFFSTRLTEKTLLLIGKVL</sequence>